<dbReference type="Proteomes" id="UP001160148">
    <property type="component" value="Unassembled WGS sequence"/>
</dbReference>
<reference evidence="1 2" key="1">
    <citation type="submission" date="2023-01" db="EMBL/GenBank/DDBJ databases">
        <authorList>
            <person name="Whitehead M."/>
        </authorList>
    </citation>
    <scope>NUCLEOTIDE SEQUENCE [LARGE SCALE GENOMIC DNA]</scope>
</reference>
<protein>
    <submittedName>
        <fullName evidence="1">Uncharacterized protein</fullName>
    </submittedName>
</protein>
<dbReference type="EMBL" id="CARXXK010000002">
    <property type="protein sequence ID" value="CAI6353674.1"/>
    <property type="molecule type" value="Genomic_DNA"/>
</dbReference>
<evidence type="ECO:0000313" key="1">
    <source>
        <dbReference type="EMBL" id="CAI6353674.1"/>
    </source>
</evidence>
<accession>A0AAV0WCQ6</accession>
<dbReference type="AlphaFoldDB" id="A0AAV0WCQ6"/>
<gene>
    <name evidence="1" type="ORF">MEUPH1_LOCUS9770</name>
</gene>
<name>A0AAV0WCQ6_9HEMI</name>
<sequence>MNQIYFTFLKPILHEVTQVNVIFQGTNVNVFKAHCDLKNLLISLIRHVLKPNNISQIIKESTQKKIIRLTDIEAVRNALRFPGAHLSNNCVDYCWQFETQSALSIESKNIKQLQLNTVKQRCTNFLLKLCHELCNRLPDNMSTIEKIEYFCPDQCFNSNERSSFGELPLNLTDSSVDKDVLKMQWRQLGAFNEIFPGMSISQISETSSIRMWSTLKGLSTATGELKFKELSEFAIRTLTLPISNATV</sequence>
<comment type="caution">
    <text evidence="1">The sequence shown here is derived from an EMBL/GenBank/DDBJ whole genome shotgun (WGS) entry which is preliminary data.</text>
</comment>
<organism evidence="1 2">
    <name type="scientific">Macrosiphum euphorbiae</name>
    <name type="common">potato aphid</name>
    <dbReference type="NCBI Taxonomy" id="13131"/>
    <lineage>
        <taxon>Eukaryota</taxon>
        <taxon>Metazoa</taxon>
        <taxon>Ecdysozoa</taxon>
        <taxon>Arthropoda</taxon>
        <taxon>Hexapoda</taxon>
        <taxon>Insecta</taxon>
        <taxon>Pterygota</taxon>
        <taxon>Neoptera</taxon>
        <taxon>Paraneoptera</taxon>
        <taxon>Hemiptera</taxon>
        <taxon>Sternorrhyncha</taxon>
        <taxon>Aphidomorpha</taxon>
        <taxon>Aphidoidea</taxon>
        <taxon>Aphididae</taxon>
        <taxon>Macrosiphini</taxon>
        <taxon>Macrosiphum</taxon>
    </lineage>
</organism>
<evidence type="ECO:0000313" key="2">
    <source>
        <dbReference type="Proteomes" id="UP001160148"/>
    </source>
</evidence>
<proteinExistence type="predicted"/>
<keyword evidence="2" id="KW-1185">Reference proteome</keyword>